<dbReference type="EMBL" id="JH992994">
    <property type="protein sequence ID" value="EKX46432.1"/>
    <property type="molecule type" value="Genomic_DNA"/>
</dbReference>
<dbReference type="GeneID" id="17303136"/>
<reference evidence="2 4" key="1">
    <citation type="journal article" date="2012" name="Nature">
        <title>Algal genomes reveal evolutionary mosaicism and the fate of nucleomorphs.</title>
        <authorList>
            <consortium name="DOE Joint Genome Institute"/>
            <person name="Curtis B.A."/>
            <person name="Tanifuji G."/>
            <person name="Burki F."/>
            <person name="Gruber A."/>
            <person name="Irimia M."/>
            <person name="Maruyama S."/>
            <person name="Arias M.C."/>
            <person name="Ball S.G."/>
            <person name="Gile G.H."/>
            <person name="Hirakawa Y."/>
            <person name="Hopkins J.F."/>
            <person name="Kuo A."/>
            <person name="Rensing S.A."/>
            <person name="Schmutz J."/>
            <person name="Symeonidi A."/>
            <person name="Elias M."/>
            <person name="Eveleigh R.J."/>
            <person name="Herman E.K."/>
            <person name="Klute M.J."/>
            <person name="Nakayama T."/>
            <person name="Obornik M."/>
            <person name="Reyes-Prieto A."/>
            <person name="Armbrust E.V."/>
            <person name="Aves S.J."/>
            <person name="Beiko R.G."/>
            <person name="Coutinho P."/>
            <person name="Dacks J.B."/>
            <person name="Durnford D.G."/>
            <person name="Fast N.M."/>
            <person name="Green B.R."/>
            <person name="Grisdale C.J."/>
            <person name="Hempel F."/>
            <person name="Henrissat B."/>
            <person name="Hoppner M.P."/>
            <person name="Ishida K."/>
            <person name="Kim E."/>
            <person name="Koreny L."/>
            <person name="Kroth P.G."/>
            <person name="Liu Y."/>
            <person name="Malik S.B."/>
            <person name="Maier U.G."/>
            <person name="McRose D."/>
            <person name="Mock T."/>
            <person name="Neilson J.A."/>
            <person name="Onodera N.T."/>
            <person name="Poole A.M."/>
            <person name="Pritham E.J."/>
            <person name="Richards T.A."/>
            <person name="Rocap G."/>
            <person name="Roy S.W."/>
            <person name="Sarai C."/>
            <person name="Schaack S."/>
            <person name="Shirato S."/>
            <person name="Slamovits C.H."/>
            <person name="Spencer D.F."/>
            <person name="Suzuki S."/>
            <person name="Worden A.Z."/>
            <person name="Zauner S."/>
            <person name="Barry K."/>
            <person name="Bell C."/>
            <person name="Bharti A.K."/>
            <person name="Crow J.A."/>
            <person name="Grimwood J."/>
            <person name="Kramer R."/>
            <person name="Lindquist E."/>
            <person name="Lucas S."/>
            <person name="Salamov A."/>
            <person name="McFadden G.I."/>
            <person name="Lane C.E."/>
            <person name="Keeling P.J."/>
            <person name="Gray M.W."/>
            <person name="Grigoriev I.V."/>
            <person name="Archibald J.M."/>
        </authorList>
    </citation>
    <scope>NUCLEOTIDE SEQUENCE</scope>
    <source>
        <strain evidence="2 4">CCMP2712</strain>
    </source>
</reference>
<dbReference type="eggNOG" id="ENOG502QW1B">
    <property type="taxonomic scope" value="Eukaryota"/>
</dbReference>
<protein>
    <recommendedName>
        <fullName evidence="5">CSC1/OSCA1-like 7TM region domain-containing protein</fullName>
    </recommendedName>
</protein>
<dbReference type="InterPro" id="IPR045122">
    <property type="entry name" value="Csc1-like"/>
</dbReference>
<feature type="transmembrane region" description="Helical" evidence="1">
    <location>
        <begin position="189"/>
        <end position="212"/>
    </location>
</feature>
<feature type="transmembrane region" description="Helical" evidence="1">
    <location>
        <begin position="138"/>
        <end position="169"/>
    </location>
</feature>
<dbReference type="Proteomes" id="UP000011087">
    <property type="component" value="Unassembled WGS sequence"/>
</dbReference>
<dbReference type="AlphaFoldDB" id="L1JDQ7"/>
<keyword evidence="1" id="KW-1133">Transmembrane helix</keyword>
<feature type="transmembrane region" description="Helical" evidence="1">
    <location>
        <begin position="245"/>
        <end position="266"/>
    </location>
</feature>
<dbReference type="PANTHER" id="PTHR13018:SF83">
    <property type="entry name" value="RRM DOMAIN-CONTAINING PROTEIN"/>
    <property type="match status" value="1"/>
</dbReference>
<accession>L1JDQ7</accession>
<dbReference type="OrthoDB" id="297739at2759"/>
<keyword evidence="1" id="KW-0472">Membrane</keyword>
<reference evidence="4" key="2">
    <citation type="submission" date="2012-11" db="EMBL/GenBank/DDBJ databases">
        <authorList>
            <person name="Kuo A."/>
            <person name="Curtis B.A."/>
            <person name="Tanifuji G."/>
            <person name="Burki F."/>
            <person name="Gruber A."/>
            <person name="Irimia M."/>
            <person name="Maruyama S."/>
            <person name="Arias M.C."/>
            <person name="Ball S.G."/>
            <person name="Gile G.H."/>
            <person name="Hirakawa Y."/>
            <person name="Hopkins J.F."/>
            <person name="Rensing S.A."/>
            <person name="Schmutz J."/>
            <person name="Symeonidi A."/>
            <person name="Elias M."/>
            <person name="Eveleigh R.J."/>
            <person name="Herman E.K."/>
            <person name="Klute M.J."/>
            <person name="Nakayama T."/>
            <person name="Obornik M."/>
            <person name="Reyes-Prieto A."/>
            <person name="Armbrust E.V."/>
            <person name="Aves S.J."/>
            <person name="Beiko R.G."/>
            <person name="Coutinho P."/>
            <person name="Dacks J.B."/>
            <person name="Durnford D.G."/>
            <person name="Fast N.M."/>
            <person name="Green B.R."/>
            <person name="Grisdale C."/>
            <person name="Hempe F."/>
            <person name="Henrissat B."/>
            <person name="Hoppner M.P."/>
            <person name="Ishida K.-I."/>
            <person name="Kim E."/>
            <person name="Koreny L."/>
            <person name="Kroth P.G."/>
            <person name="Liu Y."/>
            <person name="Malik S.-B."/>
            <person name="Maier U.G."/>
            <person name="McRose D."/>
            <person name="Mock T."/>
            <person name="Neilson J.A."/>
            <person name="Onodera N.T."/>
            <person name="Poole A.M."/>
            <person name="Pritham E.J."/>
            <person name="Richards T.A."/>
            <person name="Rocap G."/>
            <person name="Roy S.W."/>
            <person name="Sarai C."/>
            <person name="Schaack S."/>
            <person name="Shirato S."/>
            <person name="Slamovits C.H."/>
            <person name="Spencer D.F."/>
            <person name="Suzuki S."/>
            <person name="Worden A.Z."/>
            <person name="Zauner S."/>
            <person name="Barry K."/>
            <person name="Bell C."/>
            <person name="Bharti A.K."/>
            <person name="Crow J.A."/>
            <person name="Grimwood J."/>
            <person name="Kramer R."/>
            <person name="Lindquist E."/>
            <person name="Lucas S."/>
            <person name="Salamov A."/>
            <person name="McFadden G.I."/>
            <person name="Lane C.E."/>
            <person name="Keeling P.J."/>
            <person name="Gray M.W."/>
            <person name="Grigoriev I.V."/>
            <person name="Archibald J.M."/>
        </authorList>
    </citation>
    <scope>NUCLEOTIDE SEQUENCE</scope>
    <source>
        <strain evidence="4">CCMP2712</strain>
    </source>
</reference>
<dbReference type="STRING" id="905079.L1JDQ7"/>
<feature type="transmembrane region" description="Helical" evidence="1">
    <location>
        <begin position="278"/>
        <end position="298"/>
    </location>
</feature>
<dbReference type="RefSeq" id="XP_005833412.1">
    <property type="nucleotide sequence ID" value="XM_005833355.1"/>
</dbReference>
<proteinExistence type="predicted"/>
<dbReference type="EnsemblProtists" id="EKX46432">
    <property type="protein sequence ID" value="EKX46432"/>
    <property type="gene ID" value="GUITHDRAFT_94289"/>
</dbReference>
<gene>
    <name evidence="2" type="ORF">GUITHDRAFT_94289</name>
</gene>
<dbReference type="PANTHER" id="PTHR13018">
    <property type="entry name" value="PROBABLE MEMBRANE PROTEIN DUF221-RELATED"/>
    <property type="match status" value="1"/>
</dbReference>
<dbReference type="KEGG" id="gtt:GUITHDRAFT_94289"/>
<name>L1JDQ7_GUITC</name>
<keyword evidence="4" id="KW-1185">Reference proteome</keyword>
<feature type="transmembrane region" description="Helical" evidence="1">
    <location>
        <begin position="74"/>
        <end position="93"/>
    </location>
</feature>
<evidence type="ECO:0000313" key="2">
    <source>
        <dbReference type="EMBL" id="EKX46432.1"/>
    </source>
</evidence>
<dbReference type="GO" id="GO:0005886">
    <property type="term" value="C:plasma membrane"/>
    <property type="evidence" value="ECO:0007669"/>
    <property type="project" value="TreeGrafter"/>
</dbReference>
<dbReference type="HOGENOM" id="CLU_716579_0_0_1"/>
<reference evidence="3" key="3">
    <citation type="submission" date="2015-06" db="UniProtKB">
        <authorList>
            <consortium name="EnsemblProtists"/>
        </authorList>
    </citation>
    <scope>IDENTIFICATION</scope>
</reference>
<evidence type="ECO:0000256" key="1">
    <source>
        <dbReference type="SAM" id="Phobius"/>
    </source>
</evidence>
<dbReference type="GO" id="GO:0005227">
    <property type="term" value="F:calcium-activated cation channel activity"/>
    <property type="evidence" value="ECO:0007669"/>
    <property type="project" value="InterPro"/>
</dbReference>
<evidence type="ECO:0000313" key="3">
    <source>
        <dbReference type="EnsemblProtists" id="EKX46432"/>
    </source>
</evidence>
<evidence type="ECO:0008006" key="5">
    <source>
        <dbReference type="Google" id="ProtNLM"/>
    </source>
</evidence>
<sequence>MQISTQYLARFERHHTVAQQETSIANAVFYGQFLNTALVSLVVNAKFNFVKDSLPSDVRSWFPLFSGSYSDFEISWFDVVGTQLLVTIIVNIVLPSVPLATSIINKWLAPCFSIPILQRDLHQRYLQDEFLLSPRYGMLLNVLFCCYMYSAGIPILYLVGTLFFLAAMYLDRIQLLRYSKNPPQFDETLALNFLSALRYAVLLHLCFGCWIFSATNMFPRPSIFSSSSISGISSQNQTSSFEDRLLNRMLIAYTCFTVLMIVLTVLEHTPARPVLQLLWNNVIAFLLLLFNSISSLICRSPSSGQDPEKGEDGDRQDPPYLEALLGRHFGNFPSSYNLKKISEYEEVLNEDSGLVDSILPAAWVDPKVQDAMKRLEQDKRDAVDTL</sequence>
<evidence type="ECO:0000313" key="4">
    <source>
        <dbReference type="Proteomes" id="UP000011087"/>
    </source>
</evidence>
<dbReference type="PaxDb" id="55529-EKX46432"/>
<keyword evidence="1" id="KW-0812">Transmembrane</keyword>
<organism evidence="2">
    <name type="scientific">Guillardia theta (strain CCMP2712)</name>
    <name type="common">Cryptophyte</name>
    <dbReference type="NCBI Taxonomy" id="905079"/>
    <lineage>
        <taxon>Eukaryota</taxon>
        <taxon>Cryptophyceae</taxon>
        <taxon>Pyrenomonadales</taxon>
        <taxon>Geminigeraceae</taxon>
        <taxon>Guillardia</taxon>
    </lineage>
</organism>